<feature type="compositionally biased region" description="Basic and acidic residues" evidence="7">
    <location>
        <begin position="1"/>
        <end position="11"/>
    </location>
</feature>
<dbReference type="GO" id="GO:0016607">
    <property type="term" value="C:nuclear speck"/>
    <property type="evidence" value="ECO:0007669"/>
    <property type="project" value="TreeGrafter"/>
</dbReference>
<keyword evidence="10" id="KW-1185">Reference proteome</keyword>
<dbReference type="InterPro" id="IPR057948">
    <property type="entry name" value="TPR_TRIP12_N"/>
</dbReference>
<feature type="compositionally biased region" description="Basic and acidic residues" evidence="7">
    <location>
        <begin position="726"/>
        <end position="740"/>
    </location>
</feature>
<keyword evidence="4" id="KW-0808">Transferase</keyword>
<evidence type="ECO:0000256" key="5">
    <source>
        <dbReference type="ARBA" id="ARBA00022786"/>
    </source>
</evidence>
<feature type="compositionally biased region" description="Low complexity" evidence="7">
    <location>
        <begin position="1297"/>
        <end position="1313"/>
    </location>
</feature>
<dbReference type="KEGG" id="ctp:CTRG_00964"/>
<evidence type="ECO:0000256" key="4">
    <source>
        <dbReference type="ARBA" id="ARBA00022679"/>
    </source>
</evidence>
<dbReference type="Pfam" id="PF00632">
    <property type="entry name" value="HECT"/>
    <property type="match status" value="1"/>
</dbReference>
<dbReference type="GO" id="GO:0043161">
    <property type="term" value="P:proteasome-mediated ubiquitin-dependent protein catabolic process"/>
    <property type="evidence" value="ECO:0007669"/>
    <property type="project" value="TreeGrafter"/>
</dbReference>
<dbReference type="SUPFAM" id="SSF56204">
    <property type="entry name" value="Hect, E3 ligase catalytic domain"/>
    <property type="match status" value="1"/>
</dbReference>
<dbReference type="GO" id="GO:0061630">
    <property type="term" value="F:ubiquitin protein ligase activity"/>
    <property type="evidence" value="ECO:0007669"/>
    <property type="project" value="UniProtKB-EC"/>
</dbReference>
<dbReference type="InterPro" id="IPR016024">
    <property type="entry name" value="ARM-type_fold"/>
</dbReference>
<evidence type="ECO:0000313" key="9">
    <source>
        <dbReference type="EMBL" id="EER36224.1"/>
    </source>
</evidence>
<feature type="domain" description="HECT" evidence="8">
    <location>
        <begin position="1363"/>
        <end position="1724"/>
    </location>
</feature>
<feature type="compositionally biased region" description="Acidic residues" evidence="7">
    <location>
        <begin position="27"/>
        <end position="39"/>
    </location>
</feature>
<dbReference type="PANTHER" id="PTHR45670:SF1">
    <property type="entry name" value="E3 UBIQUITIN-PROTEIN LIGASE HECTD1"/>
    <property type="match status" value="1"/>
</dbReference>
<feature type="compositionally biased region" description="Basic and acidic residues" evidence="7">
    <location>
        <begin position="106"/>
        <end position="115"/>
    </location>
</feature>
<dbReference type="SMART" id="SM00119">
    <property type="entry name" value="HECTc"/>
    <property type="match status" value="1"/>
</dbReference>
<keyword evidence="5 6" id="KW-0833">Ubl conjugation pathway</keyword>
<evidence type="ECO:0000256" key="1">
    <source>
        <dbReference type="ARBA" id="ARBA00000885"/>
    </source>
</evidence>
<evidence type="ECO:0000256" key="7">
    <source>
        <dbReference type="SAM" id="MobiDB-lite"/>
    </source>
</evidence>
<feature type="compositionally biased region" description="Acidic residues" evidence="7">
    <location>
        <begin position="168"/>
        <end position="186"/>
    </location>
</feature>
<feature type="region of interest" description="Disordered" evidence="7">
    <location>
        <begin position="1"/>
        <end position="215"/>
    </location>
</feature>
<evidence type="ECO:0000259" key="8">
    <source>
        <dbReference type="PROSITE" id="PS50237"/>
    </source>
</evidence>
<dbReference type="PROSITE" id="PS50237">
    <property type="entry name" value="HECT"/>
    <property type="match status" value="1"/>
</dbReference>
<dbReference type="GO" id="GO:0000209">
    <property type="term" value="P:protein polyubiquitination"/>
    <property type="evidence" value="ECO:0007669"/>
    <property type="project" value="TreeGrafter"/>
</dbReference>
<gene>
    <name evidence="9" type="ORF">CTRG_00964</name>
</gene>
<dbReference type="VEuPathDB" id="FungiDB:CTRG_00964"/>
<feature type="compositionally biased region" description="Acidic residues" evidence="7">
    <location>
        <begin position="741"/>
        <end position="764"/>
    </location>
</feature>
<reference evidence="9 10" key="1">
    <citation type="journal article" date="2009" name="Nature">
        <title>Evolution of pathogenicity and sexual reproduction in eight Candida genomes.</title>
        <authorList>
            <person name="Butler G."/>
            <person name="Rasmussen M.D."/>
            <person name="Lin M.F."/>
            <person name="Santos M.A."/>
            <person name="Sakthikumar S."/>
            <person name="Munro C.A."/>
            <person name="Rheinbay E."/>
            <person name="Grabherr M."/>
            <person name="Forche A."/>
            <person name="Reedy J.L."/>
            <person name="Agrafioti I."/>
            <person name="Arnaud M.B."/>
            <person name="Bates S."/>
            <person name="Brown A.J."/>
            <person name="Brunke S."/>
            <person name="Costanzo M.C."/>
            <person name="Fitzpatrick D.A."/>
            <person name="de Groot P.W."/>
            <person name="Harris D."/>
            <person name="Hoyer L.L."/>
            <person name="Hube B."/>
            <person name="Klis F.M."/>
            <person name="Kodira C."/>
            <person name="Lennard N."/>
            <person name="Logue M.E."/>
            <person name="Martin R."/>
            <person name="Neiman A.M."/>
            <person name="Nikolaou E."/>
            <person name="Quail M.A."/>
            <person name="Quinn J."/>
            <person name="Santos M.C."/>
            <person name="Schmitzberger F.F."/>
            <person name="Sherlock G."/>
            <person name="Shah P."/>
            <person name="Silverstein K.A."/>
            <person name="Skrzypek M.S."/>
            <person name="Soll D."/>
            <person name="Staggs R."/>
            <person name="Stansfield I."/>
            <person name="Stumpf M.P."/>
            <person name="Sudbery P.E."/>
            <person name="Srikantha T."/>
            <person name="Zeng Q."/>
            <person name="Berman J."/>
            <person name="Berriman M."/>
            <person name="Heitman J."/>
            <person name="Gow N.A."/>
            <person name="Lorenz M.C."/>
            <person name="Birren B.W."/>
            <person name="Kellis M."/>
            <person name="Cuomo C.A."/>
        </authorList>
    </citation>
    <scope>NUCLEOTIDE SEQUENCE [LARGE SCALE GENOMIC DNA]</scope>
    <source>
        <strain evidence="10">ATCC MYA-3404 / T1</strain>
    </source>
</reference>
<dbReference type="OrthoDB" id="423283at2759"/>
<feature type="region of interest" description="Disordered" evidence="7">
    <location>
        <begin position="1101"/>
        <end position="1121"/>
    </location>
</feature>
<dbReference type="Gene3D" id="3.30.2160.10">
    <property type="entry name" value="Hect, E3 ligase catalytic domain"/>
    <property type="match status" value="1"/>
</dbReference>
<feature type="region of interest" description="Disordered" evidence="7">
    <location>
        <begin position="1297"/>
        <end position="1316"/>
    </location>
</feature>
<name>C5M4H4_CANTT</name>
<dbReference type="EC" id="2.3.2.26" evidence="3"/>
<dbReference type="eggNOG" id="KOG0168">
    <property type="taxonomic scope" value="Eukaryota"/>
</dbReference>
<protein>
    <recommendedName>
        <fullName evidence="3">HECT-type E3 ubiquitin transferase</fullName>
        <ecNumber evidence="3">2.3.2.26</ecNumber>
    </recommendedName>
</protein>
<feature type="region of interest" description="Disordered" evidence="7">
    <location>
        <begin position="719"/>
        <end position="790"/>
    </location>
</feature>
<evidence type="ECO:0000256" key="3">
    <source>
        <dbReference type="ARBA" id="ARBA00012485"/>
    </source>
</evidence>
<feature type="compositionally biased region" description="Acidic residues" evidence="7">
    <location>
        <begin position="1109"/>
        <end position="1118"/>
    </location>
</feature>
<dbReference type="eggNOG" id="KOG0170">
    <property type="taxonomic scope" value="Eukaryota"/>
</dbReference>
<proteinExistence type="inferred from homology"/>
<feature type="compositionally biased region" description="Basic and acidic residues" evidence="7">
    <location>
        <begin position="187"/>
        <end position="196"/>
    </location>
</feature>
<organism evidence="9 10">
    <name type="scientific">Candida tropicalis (strain ATCC MYA-3404 / T1)</name>
    <name type="common">Yeast</name>
    <dbReference type="NCBI Taxonomy" id="294747"/>
    <lineage>
        <taxon>Eukaryota</taxon>
        <taxon>Fungi</taxon>
        <taxon>Dikarya</taxon>
        <taxon>Ascomycota</taxon>
        <taxon>Saccharomycotina</taxon>
        <taxon>Pichiomycetes</taxon>
        <taxon>Debaryomycetaceae</taxon>
        <taxon>Candida/Lodderomyces clade</taxon>
        <taxon>Candida</taxon>
    </lineage>
</organism>
<feature type="compositionally biased region" description="Acidic residues" evidence="7">
    <location>
        <begin position="197"/>
        <end position="215"/>
    </location>
</feature>
<comment type="similarity">
    <text evidence="2">Belongs to the UPL family. K-HECT subfamily.</text>
</comment>
<dbReference type="InterPro" id="IPR035983">
    <property type="entry name" value="Hect_E3_ubiquitin_ligase"/>
</dbReference>
<sequence>MAKKEKNDKTIGDPFNRSSDDNMSIQDAEDQDSSDNEEESLIRLSMQAQHRRTSKNQYNSDSDRGSVEFEEVANVPGIDDSIEEELIAEEDDENDDDEEEDEFDDSHDSHDHSGDFEGDEEDELGMMETSDFLRRLIQGRRVRTTEIPTSGGDNADRYSRNSHSQSHDDDDDDEMNDIDIDDDDDNDRNRERRDRGEEEEEEEDDGEDDDDEDDDPRAEFLRAIGALAGGGNRNGNDAENSTGNGFVDVMQRLMGGGIIFDGGSARDGGELDALVNNLSQRDDTYIILESLNELSERLLMMNGLTAERLIPANKLAKNLVDIMEDPKLDEELELHLVACRCLYNFLEVNQDFIHDALNNNAIPALCNKLLEIKYIDLTEQALQTLEMISRDPISHNSIVSHNGLTACLQYLDFLTIHAQRKCLTIVSNSCTNISIANFPKIKDAFSSIAEVVRNYNDKIVVENAWLTISRIIMCFKNKPELLNELFADKELLLKELTKVIWLSCNKSSNTGSESSQVTLNYGSNLSLIKSLIVLASVSVDVSRILITECNIGSVIVKSLNKYSKQSPDVDLSGTENISIEALMSAPKDLNSQFLSLIGYLLPITYSPAEALYLRPNFEEDEERKAINQSRIELCKDIIPKEYWKFVNEIWSLLILSFQATMDFEIRRKSFINLYRIINSNSNDFSVIKDVDEIAGLLANVVNQYQSIVTKDFANAQKEDEDMIQSDDEHDHGNEHEHEHDIDDIDDIDDVDDDNDDDDDDDADGETYTSTLRGRDLSHARYSSNSTRGAPEDTNKLNALMLLFSALKIIKVLLEKAPFIFIGAFEKEGLINDVLLLSTQLEGKVQVDQPDPRSTLNSMMTAYSNKYIDSEFTKEYEFRLSSSVIYSNILFIATAIDSLYNEGKDIGSQIVSDNMRVLQDIKVTLSDSKRIKSFSYEEWSSLWDNFKSVFSGSSSISSFELISSGIIELLTKFLSMEQGVGCNDCYLSFKNAFFHDQSGKILVHKLQESLTRSESFDIVSANSNSSQSTYIREQNQASIMANQIKLKLIAENDSDDSQQLSRIPGNMQNMVLSVHAIATFKSIFAFLKQRFKFIEEIGSLTRANNHDGTNDDNDNTDEDGERKSELNIEFLINGEVIPNETTIYGAIYRSLQDKPDEIIDPSRIWSSIHNISYRKISSEVSKENPFTNFALQNTDSELNAYDGTTISILKLLNDLYHMNINTGAVPNKDFTNWKLTVKLNRQLEEPLVVASGTLPGWSIHLTKRFPFIFPLETRIFFLQSTSFGYSRLIHQWQLRTNQGNEENGNSNNNPHGNQRLQLGRPTRHKVRISRKMMLQSAVKVLGMYGSTPSILEIEYFDEVGTGLGPTLEFYSTVSKEFSKKKLKLWRDEEPGAADDNAYVVNKQGLFPMPMDKSQIASENGRKVLYFFASLGKFIARALLDSRIIDFNFNLVFLSLIQMLNKNYGGSSKSSQQKLLKSMANLNKLRVVDPGLADSLEHLYKYVKQFKNCEDIHQVTVDGATVQDLALFFELPGNPDYELIPNGGNTPVTAENLELYLNKVLEATLYSGIINQTKAFMEGFSKVFPINSLIIFSPPELVELFGNAEEDWSYDSLTSGIIANHGYTKESPAIKSLINILVNFDKDEKREFLQFLTGAPKLPIGGFKALRPELTVVRKHAEDGLKDDDYLPSVMTCANYLKLPNYSSEKVMKDKLLKAIRDGAGAFLLS</sequence>
<feature type="compositionally biased region" description="Acidic residues" evidence="7">
    <location>
        <begin position="116"/>
        <end position="125"/>
    </location>
</feature>
<dbReference type="SUPFAM" id="SSF48371">
    <property type="entry name" value="ARM repeat"/>
    <property type="match status" value="1"/>
</dbReference>
<feature type="active site" description="Glycyl thioester intermediate" evidence="6">
    <location>
        <position position="1691"/>
    </location>
</feature>
<dbReference type="InterPro" id="IPR045322">
    <property type="entry name" value="HECTD1/TRIP12-like"/>
</dbReference>
<dbReference type="Gene3D" id="1.25.10.10">
    <property type="entry name" value="Leucine-rich Repeat Variant"/>
    <property type="match status" value="1"/>
</dbReference>
<comment type="catalytic activity">
    <reaction evidence="1">
        <text>S-ubiquitinyl-[E2 ubiquitin-conjugating enzyme]-L-cysteine + [acceptor protein]-L-lysine = [E2 ubiquitin-conjugating enzyme]-L-cysteine + N(6)-ubiquitinyl-[acceptor protein]-L-lysine.</text>
        <dbReference type="EC" id="2.3.2.26"/>
    </reaction>
</comment>
<dbReference type="Pfam" id="PF25579">
    <property type="entry name" value="TPR_TRIP12_N"/>
    <property type="match status" value="1"/>
</dbReference>
<dbReference type="InterPro" id="IPR011989">
    <property type="entry name" value="ARM-like"/>
</dbReference>
<dbReference type="PANTHER" id="PTHR45670">
    <property type="entry name" value="E3 UBIQUITIN-PROTEIN LIGASE TRIP12"/>
    <property type="match status" value="1"/>
</dbReference>
<evidence type="ECO:0000313" key="10">
    <source>
        <dbReference type="Proteomes" id="UP000002037"/>
    </source>
</evidence>
<evidence type="ECO:0000256" key="6">
    <source>
        <dbReference type="PROSITE-ProRule" id="PRU00104"/>
    </source>
</evidence>
<dbReference type="GeneID" id="8297250"/>
<dbReference type="InterPro" id="IPR000569">
    <property type="entry name" value="HECT_dom"/>
</dbReference>
<accession>C5M4H4</accession>
<dbReference type="STRING" id="294747.C5M4H4"/>
<feature type="compositionally biased region" description="Acidic residues" evidence="7">
    <location>
        <begin position="80"/>
        <end position="105"/>
    </location>
</feature>
<dbReference type="EMBL" id="GG692395">
    <property type="protein sequence ID" value="EER36224.1"/>
    <property type="molecule type" value="Genomic_DNA"/>
</dbReference>
<dbReference type="Gene3D" id="3.90.1750.10">
    <property type="entry name" value="Hect, E3 ligase catalytic domains"/>
    <property type="match status" value="1"/>
</dbReference>
<dbReference type="RefSeq" id="XP_002546182.1">
    <property type="nucleotide sequence ID" value="XM_002546136.1"/>
</dbReference>
<evidence type="ECO:0000256" key="2">
    <source>
        <dbReference type="ARBA" id="ARBA00006331"/>
    </source>
</evidence>
<dbReference type="Proteomes" id="UP000002037">
    <property type="component" value="Unassembled WGS sequence"/>
</dbReference>
<dbReference type="Gene3D" id="3.30.2410.10">
    <property type="entry name" value="Hect, E3 ligase catalytic domain"/>
    <property type="match status" value="1"/>
</dbReference>
<dbReference type="HOGENOM" id="CLU_000366_1_1_1"/>